<evidence type="ECO:0000313" key="1">
    <source>
        <dbReference type="EMBL" id="BAY15649.1"/>
    </source>
</evidence>
<dbReference type="AlphaFoldDB" id="A0A1Z4GDU6"/>
<organism evidence="1 2">
    <name type="scientific">Anabaenopsis circularis NIES-21</name>
    <dbReference type="NCBI Taxonomy" id="1085406"/>
    <lineage>
        <taxon>Bacteria</taxon>
        <taxon>Bacillati</taxon>
        <taxon>Cyanobacteriota</taxon>
        <taxon>Cyanophyceae</taxon>
        <taxon>Nostocales</taxon>
        <taxon>Nodulariaceae</taxon>
        <taxon>Anabaenopsis</taxon>
    </lineage>
</organism>
<reference evidence="1 2" key="1">
    <citation type="submission" date="2017-06" db="EMBL/GenBank/DDBJ databases">
        <title>Genome sequencing of cyanobaciteial culture collection at National Institute for Environmental Studies (NIES).</title>
        <authorList>
            <person name="Hirose Y."/>
            <person name="Shimura Y."/>
            <person name="Fujisawa T."/>
            <person name="Nakamura Y."/>
            <person name="Kawachi M."/>
        </authorList>
    </citation>
    <scope>NUCLEOTIDE SEQUENCE [LARGE SCALE GENOMIC DNA]</scope>
    <source>
        <strain evidence="1 2">NIES-21</strain>
    </source>
</reference>
<accession>A0A1Z4GDU6</accession>
<dbReference type="Proteomes" id="UP000218287">
    <property type="component" value="Chromosome"/>
</dbReference>
<evidence type="ECO:0000313" key="2">
    <source>
        <dbReference type="Proteomes" id="UP000218287"/>
    </source>
</evidence>
<protein>
    <submittedName>
        <fullName evidence="1">Uncharacterized protein</fullName>
    </submittedName>
</protein>
<name>A0A1Z4GDU6_9CYAN</name>
<dbReference type="EMBL" id="AP018174">
    <property type="protein sequence ID" value="BAY15649.1"/>
    <property type="molecule type" value="Genomic_DNA"/>
</dbReference>
<proteinExistence type="predicted"/>
<sequence length="61" mass="7253">MTRYQKILRRIEEQRQKEKEFNQKVETAIASVNSTLKRIDTLDAEIEADAQILHQWSHADQ</sequence>
<keyword evidence="2" id="KW-1185">Reference proteome</keyword>
<gene>
    <name evidence="1" type="ORF">NIES21_14670</name>
</gene>